<dbReference type="GO" id="GO:0055085">
    <property type="term" value="P:transmembrane transport"/>
    <property type="evidence" value="ECO:0007669"/>
    <property type="project" value="TreeGrafter"/>
</dbReference>
<organism evidence="9 10">
    <name type="scientific">Candidatus Woykebacteria bacterium RIFCSPHIGHO2_02_FULL_43_16b</name>
    <dbReference type="NCBI Taxonomy" id="1802601"/>
    <lineage>
        <taxon>Bacteria</taxon>
        <taxon>Candidatus Woykeibacteriota</taxon>
    </lineage>
</organism>
<keyword evidence="4" id="KW-1003">Cell membrane</keyword>
<name>A0A1G1WMR4_9BACT</name>
<evidence type="ECO:0000256" key="5">
    <source>
        <dbReference type="ARBA" id="ARBA00022692"/>
    </source>
</evidence>
<dbReference type="InterPro" id="IPR002549">
    <property type="entry name" value="AI-2E-like"/>
</dbReference>
<keyword evidence="5 8" id="KW-0812">Transmembrane</keyword>
<dbReference type="EMBL" id="MHCX01000039">
    <property type="protein sequence ID" value="OGY28911.1"/>
    <property type="molecule type" value="Genomic_DNA"/>
</dbReference>
<protein>
    <recommendedName>
        <fullName evidence="11">AI-2E family transporter</fullName>
    </recommendedName>
</protein>
<dbReference type="PANTHER" id="PTHR21716">
    <property type="entry name" value="TRANSMEMBRANE PROTEIN"/>
    <property type="match status" value="1"/>
</dbReference>
<feature type="transmembrane region" description="Helical" evidence="8">
    <location>
        <begin position="151"/>
        <end position="177"/>
    </location>
</feature>
<dbReference type="Proteomes" id="UP000177821">
    <property type="component" value="Unassembled WGS sequence"/>
</dbReference>
<evidence type="ECO:0000313" key="9">
    <source>
        <dbReference type="EMBL" id="OGY28911.1"/>
    </source>
</evidence>
<feature type="transmembrane region" description="Helical" evidence="8">
    <location>
        <begin position="67"/>
        <end position="92"/>
    </location>
</feature>
<feature type="transmembrane region" description="Helical" evidence="8">
    <location>
        <begin position="275"/>
        <end position="299"/>
    </location>
</feature>
<dbReference type="PANTHER" id="PTHR21716:SF53">
    <property type="entry name" value="PERMEASE PERM-RELATED"/>
    <property type="match status" value="1"/>
</dbReference>
<sequence length="355" mass="39335">MLKDLSASKILTLLLSLLASIFLAQFFWNSLIFLSDVVLILFLAWLLSFMIYPLVDKLVGLKVPRVTAALGIYLVITSFITGIIFYLLPILVSQLLELSESLPFFADQAPKVVSGLEKFLNDRGVNVDVTKSFEQTLTDLSSVGLNTADRLVGFIGSFFNTLFATLLVLIISFYLVLDGKKLEKSLIKTLPSSWREEAHFFSATVNSSFAGFLRGQLSLALIWGFSSWIVLTIFGVSFASLTAILGAILMIIPVIGGVLGIIPPLFTVSLINPELFFLIFIILMIIQILETNILAPIIFERAVGLHPVLVLVSFLLGMKIGSWWGALFAVPVASILWAISKEVYLHLRTKYNFFQ</sequence>
<keyword evidence="7 8" id="KW-0472">Membrane</keyword>
<feature type="transmembrane region" description="Helical" evidence="8">
    <location>
        <begin position="244"/>
        <end position="268"/>
    </location>
</feature>
<comment type="similarity">
    <text evidence="2">Belongs to the autoinducer-2 exporter (AI-2E) (TC 2.A.86) family.</text>
</comment>
<comment type="caution">
    <text evidence="9">The sequence shown here is derived from an EMBL/GenBank/DDBJ whole genome shotgun (WGS) entry which is preliminary data.</text>
</comment>
<dbReference type="AlphaFoldDB" id="A0A1G1WMR4"/>
<evidence type="ECO:0000313" key="10">
    <source>
        <dbReference type="Proteomes" id="UP000177821"/>
    </source>
</evidence>
<feature type="transmembrane region" description="Helical" evidence="8">
    <location>
        <begin position="33"/>
        <end position="55"/>
    </location>
</feature>
<evidence type="ECO:0000256" key="2">
    <source>
        <dbReference type="ARBA" id="ARBA00009773"/>
    </source>
</evidence>
<evidence type="ECO:0000256" key="4">
    <source>
        <dbReference type="ARBA" id="ARBA00022475"/>
    </source>
</evidence>
<gene>
    <name evidence="9" type="ORF">A3J50_03725</name>
</gene>
<comment type="subcellular location">
    <subcellularLocation>
        <location evidence="1">Cell membrane</location>
        <topology evidence="1">Multi-pass membrane protein</topology>
    </subcellularLocation>
</comment>
<accession>A0A1G1WMR4</accession>
<feature type="transmembrane region" description="Helical" evidence="8">
    <location>
        <begin position="217"/>
        <end position="238"/>
    </location>
</feature>
<keyword evidence="3" id="KW-0813">Transport</keyword>
<evidence type="ECO:0000256" key="8">
    <source>
        <dbReference type="SAM" id="Phobius"/>
    </source>
</evidence>
<keyword evidence="6 8" id="KW-1133">Transmembrane helix</keyword>
<reference evidence="9 10" key="1">
    <citation type="journal article" date="2016" name="Nat. Commun.">
        <title>Thousands of microbial genomes shed light on interconnected biogeochemical processes in an aquifer system.</title>
        <authorList>
            <person name="Anantharaman K."/>
            <person name="Brown C.T."/>
            <person name="Hug L.A."/>
            <person name="Sharon I."/>
            <person name="Castelle C.J."/>
            <person name="Probst A.J."/>
            <person name="Thomas B.C."/>
            <person name="Singh A."/>
            <person name="Wilkins M.J."/>
            <person name="Karaoz U."/>
            <person name="Brodie E.L."/>
            <person name="Williams K.H."/>
            <person name="Hubbard S.S."/>
            <person name="Banfield J.F."/>
        </authorList>
    </citation>
    <scope>NUCLEOTIDE SEQUENCE [LARGE SCALE GENOMIC DNA]</scope>
</reference>
<dbReference type="Pfam" id="PF01594">
    <property type="entry name" value="AI-2E_transport"/>
    <property type="match status" value="1"/>
</dbReference>
<feature type="transmembrane region" description="Helical" evidence="8">
    <location>
        <begin position="311"/>
        <end position="339"/>
    </location>
</feature>
<evidence type="ECO:0000256" key="7">
    <source>
        <dbReference type="ARBA" id="ARBA00023136"/>
    </source>
</evidence>
<evidence type="ECO:0000256" key="1">
    <source>
        <dbReference type="ARBA" id="ARBA00004651"/>
    </source>
</evidence>
<proteinExistence type="inferred from homology"/>
<evidence type="ECO:0000256" key="6">
    <source>
        <dbReference type="ARBA" id="ARBA00022989"/>
    </source>
</evidence>
<evidence type="ECO:0008006" key="11">
    <source>
        <dbReference type="Google" id="ProtNLM"/>
    </source>
</evidence>
<evidence type="ECO:0000256" key="3">
    <source>
        <dbReference type="ARBA" id="ARBA00022448"/>
    </source>
</evidence>
<dbReference type="GO" id="GO:0005886">
    <property type="term" value="C:plasma membrane"/>
    <property type="evidence" value="ECO:0007669"/>
    <property type="project" value="UniProtKB-SubCell"/>
</dbReference>